<keyword evidence="2" id="KW-1003">Cell membrane</keyword>
<sequence>MTGLVQAVPLRRRRPVARAVEGQELALVVVIALLWLALSLGTDTFLTGSNLRNIVFGVAAIAIIGIGMTPVIVTAGIDVSVGSMAAVVMVVVAKLIRDVGAPAPLAVLVAVALGLALGCLNGLLVSLGGIHPIIVTFGTLNVFRFVALRIFDSKQVTGVPDTLAWFGGGEAGRGLLGVPHAWWLAMVLAALMWCYMRYWATGRHWYAIGNDPNAARLAGIKVRRRTITAYALTGFFVGLAACVLIGSGGLVQQNAGTGLELQVIAAVVIGGTSILGGRGTVLGTLLGALLVGTLTSAITLLGWRSELTELFIGVFILVAVGVDLVRERRRRTR</sequence>
<feature type="transmembrane region" description="Helical" evidence="6">
    <location>
        <begin position="54"/>
        <end position="73"/>
    </location>
</feature>
<evidence type="ECO:0000256" key="4">
    <source>
        <dbReference type="ARBA" id="ARBA00022989"/>
    </source>
</evidence>
<dbReference type="Proteomes" id="UP000245683">
    <property type="component" value="Unassembled WGS sequence"/>
</dbReference>
<comment type="subcellular location">
    <subcellularLocation>
        <location evidence="1">Cell membrane</location>
        <topology evidence="1">Multi-pass membrane protein</topology>
    </subcellularLocation>
</comment>
<dbReference type="RefSeq" id="WP_109945076.1">
    <property type="nucleotide sequence ID" value="NZ_QGGF01000693.1"/>
</dbReference>
<accession>A0A317K403</accession>
<gene>
    <name evidence="7" type="ORF">DLJ46_13835</name>
</gene>
<dbReference type="PANTHER" id="PTHR32196:SF72">
    <property type="entry name" value="RIBOSE IMPORT PERMEASE PROTEIN RBSC"/>
    <property type="match status" value="1"/>
</dbReference>
<dbReference type="CDD" id="cd06579">
    <property type="entry name" value="TM_PBP1_transp_AraH_like"/>
    <property type="match status" value="1"/>
</dbReference>
<protein>
    <submittedName>
        <fullName evidence="7">ABC transporter permease</fullName>
    </submittedName>
</protein>
<feature type="transmembrane region" description="Helical" evidence="6">
    <location>
        <begin position="25"/>
        <end position="42"/>
    </location>
</feature>
<reference evidence="8" key="1">
    <citation type="submission" date="2018-05" db="EMBL/GenBank/DDBJ databases">
        <title>Micromonospora globispora sp. nov. and Micromonospora rugosa sp. nov., isolated from marine sediment.</title>
        <authorList>
            <person name="Carro L."/>
            <person name="Aysel V."/>
            <person name="Cetin D."/>
            <person name="Igual J.M."/>
            <person name="Klenk H.-P."/>
            <person name="Trujillo M.E."/>
            <person name="Sahin N."/>
        </authorList>
    </citation>
    <scope>NUCLEOTIDE SEQUENCE [LARGE SCALE GENOMIC DNA]</scope>
    <source>
        <strain evidence="8">S2904</strain>
    </source>
</reference>
<feature type="transmembrane region" description="Helical" evidence="6">
    <location>
        <begin position="307"/>
        <end position="325"/>
    </location>
</feature>
<dbReference type="EMBL" id="QGSV01000180">
    <property type="protein sequence ID" value="PWU47695.1"/>
    <property type="molecule type" value="Genomic_DNA"/>
</dbReference>
<feature type="transmembrane region" description="Helical" evidence="6">
    <location>
        <begin position="108"/>
        <end position="134"/>
    </location>
</feature>
<comment type="caution">
    <text evidence="7">The sequence shown here is derived from an EMBL/GenBank/DDBJ whole genome shotgun (WGS) entry which is preliminary data.</text>
</comment>
<feature type="transmembrane region" description="Helical" evidence="6">
    <location>
        <begin position="257"/>
        <end position="275"/>
    </location>
</feature>
<dbReference type="GO" id="GO:0022857">
    <property type="term" value="F:transmembrane transporter activity"/>
    <property type="evidence" value="ECO:0007669"/>
    <property type="project" value="InterPro"/>
</dbReference>
<evidence type="ECO:0000256" key="6">
    <source>
        <dbReference type="SAM" id="Phobius"/>
    </source>
</evidence>
<dbReference type="OrthoDB" id="6844941at2"/>
<feature type="transmembrane region" description="Helical" evidence="6">
    <location>
        <begin position="229"/>
        <end position="251"/>
    </location>
</feature>
<keyword evidence="3 6" id="KW-0812">Transmembrane</keyword>
<evidence type="ECO:0000256" key="1">
    <source>
        <dbReference type="ARBA" id="ARBA00004651"/>
    </source>
</evidence>
<organism evidence="7 8">
    <name type="scientific">Micromonospora globispora</name>
    <dbReference type="NCBI Taxonomy" id="1450148"/>
    <lineage>
        <taxon>Bacteria</taxon>
        <taxon>Bacillati</taxon>
        <taxon>Actinomycetota</taxon>
        <taxon>Actinomycetes</taxon>
        <taxon>Micromonosporales</taxon>
        <taxon>Micromonosporaceae</taxon>
        <taxon>Micromonospora</taxon>
    </lineage>
</organism>
<feature type="transmembrane region" description="Helical" evidence="6">
    <location>
        <begin position="282"/>
        <end position="301"/>
    </location>
</feature>
<evidence type="ECO:0000256" key="5">
    <source>
        <dbReference type="ARBA" id="ARBA00023136"/>
    </source>
</evidence>
<dbReference type="GO" id="GO:0005886">
    <property type="term" value="C:plasma membrane"/>
    <property type="evidence" value="ECO:0007669"/>
    <property type="project" value="UniProtKB-SubCell"/>
</dbReference>
<dbReference type="InterPro" id="IPR001851">
    <property type="entry name" value="ABC_transp_permease"/>
</dbReference>
<feature type="transmembrane region" description="Helical" evidence="6">
    <location>
        <begin position="181"/>
        <end position="200"/>
    </location>
</feature>
<evidence type="ECO:0000256" key="3">
    <source>
        <dbReference type="ARBA" id="ARBA00022692"/>
    </source>
</evidence>
<dbReference type="PANTHER" id="PTHR32196">
    <property type="entry name" value="ABC TRANSPORTER PERMEASE PROTEIN YPHD-RELATED-RELATED"/>
    <property type="match status" value="1"/>
</dbReference>
<name>A0A317K403_9ACTN</name>
<evidence type="ECO:0000256" key="2">
    <source>
        <dbReference type="ARBA" id="ARBA00022475"/>
    </source>
</evidence>
<evidence type="ECO:0000313" key="8">
    <source>
        <dbReference type="Proteomes" id="UP000245683"/>
    </source>
</evidence>
<dbReference type="Pfam" id="PF02653">
    <property type="entry name" value="BPD_transp_2"/>
    <property type="match status" value="1"/>
</dbReference>
<keyword evidence="8" id="KW-1185">Reference proteome</keyword>
<proteinExistence type="predicted"/>
<keyword evidence="5 6" id="KW-0472">Membrane</keyword>
<keyword evidence="4 6" id="KW-1133">Transmembrane helix</keyword>
<dbReference type="AlphaFoldDB" id="A0A317K403"/>
<evidence type="ECO:0000313" key="7">
    <source>
        <dbReference type="EMBL" id="PWU47695.1"/>
    </source>
</evidence>